<keyword evidence="2" id="KW-1185">Reference proteome</keyword>
<accession>A0A226E5K9</accession>
<name>A0A226E5K9_FOLCA</name>
<dbReference type="Proteomes" id="UP000198287">
    <property type="component" value="Unassembled WGS sequence"/>
</dbReference>
<sequence length="112" mass="12529">MKTDHSKVMLLYEIVPLLVITFAPRSSSDFNVILPELCSAPGRLNLTWIESMVRLGIREEQAHHALNIWGTKASAANGHESLIPAAEKWRRKRGDSGTLPPEIEKNPIFPIC</sequence>
<gene>
    <name evidence="1" type="ORF">Fcan01_13836</name>
</gene>
<comment type="caution">
    <text evidence="1">The sequence shown here is derived from an EMBL/GenBank/DDBJ whole genome shotgun (WGS) entry which is preliminary data.</text>
</comment>
<dbReference type="EMBL" id="LNIX01000007">
    <property type="protein sequence ID" value="OXA52161.1"/>
    <property type="molecule type" value="Genomic_DNA"/>
</dbReference>
<organism evidence="1 2">
    <name type="scientific">Folsomia candida</name>
    <name type="common">Springtail</name>
    <dbReference type="NCBI Taxonomy" id="158441"/>
    <lineage>
        <taxon>Eukaryota</taxon>
        <taxon>Metazoa</taxon>
        <taxon>Ecdysozoa</taxon>
        <taxon>Arthropoda</taxon>
        <taxon>Hexapoda</taxon>
        <taxon>Collembola</taxon>
        <taxon>Entomobryomorpha</taxon>
        <taxon>Isotomoidea</taxon>
        <taxon>Isotomidae</taxon>
        <taxon>Proisotominae</taxon>
        <taxon>Folsomia</taxon>
    </lineage>
</organism>
<evidence type="ECO:0000313" key="2">
    <source>
        <dbReference type="Proteomes" id="UP000198287"/>
    </source>
</evidence>
<dbReference type="OrthoDB" id="1890790at2759"/>
<evidence type="ECO:0000313" key="1">
    <source>
        <dbReference type="EMBL" id="OXA52161.1"/>
    </source>
</evidence>
<dbReference type="AlphaFoldDB" id="A0A226E5K9"/>
<reference evidence="1 2" key="1">
    <citation type="submission" date="2015-12" db="EMBL/GenBank/DDBJ databases">
        <title>The genome of Folsomia candida.</title>
        <authorList>
            <person name="Faddeeva A."/>
            <person name="Derks M.F."/>
            <person name="Anvar Y."/>
            <person name="Smit S."/>
            <person name="Van Straalen N."/>
            <person name="Roelofs D."/>
        </authorList>
    </citation>
    <scope>NUCLEOTIDE SEQUENCE [LARGE SCALE GENOMIC DNA]</scope>
    <source>
        <strain evidence="1 2">VU population</strain>
        <tissue evidence="1">Whole body</tissue>
    </source>
</reference>
<proteinExistence type="predicted"/>
<protein>
    <submittedName>
        <fullName evidence="1">Uncharacterized protein</fullName>
    </submittedName>
</protein>